<gene>
    <name evidence="12 15" type="primary">serS</name>
    <name evidence="15" type="ORF">ACFSX4_11475</name>
</gene>
<evidence type="ECO:0000313" key="15">
    <source>
        <dbReference type="EMBL" id="MFD2831083.1"/>
    </source>
</evidence>
<feature type="binding site" evidence="12">
    <location>
        <position position="284"/>
    </location>
    <ligand>
        <name>L-serine</name>
        <dbReference type="ChEBI" id="CHEBI:33384"/>
    </ligand>
</feature>
<dbReference type="PANTHER" id="PTHR43697:SF1">
    <property type="entry name" value="SERINE--TRNA LIGASE"/>
    <property type="match status" value="1"/>
</dbReference>
<keyword evidence="16" id="KW-1185">Reference proteome</keyword>
<comment type="catalytic activity">
    <reaction evidence="10 12">
        <text>tRNA(Sec) + L-serine + ATP = L-seryl-tRNA(Sec) + AMP + diphosphate + H(+)</text>
        <dbReference type="Rhea" id="RHEA:42580"/>
        <dbReference type="Rhea" id="RHEA-COMP:9742"/>
        <dbReference type="Rhea" id="RHEA-COMP:10128"/>
        <dbReference type="ChEBI" id="CHEBI:15378"/>
        <dbReference type="ChEBI" id="CHEBI:30616"/>
        <dbReference type="ChEBI" id="CHEBI:33019"/>
        <dbReference type="ChEBI" id="CHEBI:33384"/>
        <dbReference type="ChEBI" id="CHEBI:78442"/>
        <dbReference type="ChEBI" id="CHEBI:78533"/>
        <dbReference type="ChEBI" id="CHEBI:456215"/>
        <dbReference type="EC" id="6.1.1.11"/>
    </reaction>
</comment>
<evidence type="ECO:0000256" key="4">
    <source>
        <dbReference type="ARBA" id="ARBA00022490"/>
    </source>
</evidence>
<dbReference type="InterPro" id="IPR042103">
    <property type="entry name" value="SerRS_1_N_sf"/>
</dbReference>
<evidence type="ECO:0000313" key="16">
    <source>
        <dbReference type="Proteomes" id="UP001597519"/>
    </source>
</evidence>
<dbReference type="PRINTS" id="PR00981">
    <property type="entry name" value="TRNASYNTHSER"/>
</dbReference>
<keyword evidence="7 12" id="KW-0067">ATP-binding</keyword>
<organism evidence="15 16">
    <name type="scientific">Corticicoccus populi</name>
    <dbReference type="NCBI Taxonomy" id="1812821"/>
    <lineage>
        <taxon>Bacteria</taxon>
        <taxon>Bacillati</taxon>
        <taxon>Bacillota</taxon>
        <taxon>Bacilli</taxon>
        <taxon>Bacillales</taxon>
        <taxon>Staphylococcaceae</taxon>
        <taxon>Corticicoccus</taxon>
    </lineage>
</organism>
<dbReference type="NCBIfam" id="TIGR00414">
    <property type="entry name" value="serS"/>
    <property type="match status" value="1"/>
</dbReference>
<dbReference type="EMBL" id="JBHUOQ010000004">
    <property type="protein sequence ID" value="MFD2831083.1"/>
    <property type="molecule type" value="Genomic_DNA"/>
</dbReference>
<feature type="binding site" evidence="12">
    <location>
        <begin position="261"/>
        <end position="263"/>
    </location>
    <ligand>
        <name>ATP</name>
        <dbReference type="ChEBI" id="CHEBI:30616"/>
    </ligand>
</feature>
<evidence type="ECO:0000256" key="5">
    <source>
        <dbReference type="ARBA" id="ARBA00022598"/>
    </source>
</evidence>
<dbReference type="PROSITE" id="PS50862">
    <property type="entry name" value="AA_TRNA_LIGASE_II"/>
    <property type="match status" value="1"/>
</dbReference>
<evidence type="ECO:0000256" key="13">
    <source>
        <dbReference type="SAM" id="Coils"/>
    </source>
</evidence>
<evidence type="ECO:0000256" key="1">
    <source>
        <dbReference type="ARBA" id="ARBA00004496"/>
    </source>
</evidence>
<comment type="similarity">
    <text evidence="3 12">Belongs to the class-II aminoacyl-tRNA synthetase family. Type-1 seryl-tRNA synthetase subfamily.</text>
</comment>
<dbReference type="HAMAP" id="MF_00176">
    <property type="entry name" value="Ser_tRNA_synth_type1"/>
    <property type="match status" value="1"/>
</dbReference>
<keyword evidence="5 12" id="KW-0436">Ligase</keyword>
<proteinExistence type="inferred from homology"/>
<dbReference type="Pfam" id="PF02403">
    <property type="entry name" value="Seryl_tRNA_N"/>
    <property type="match status" value="1"/>
</dbReference>
<evidence type="ECO:0000256" key="12">
    <source>
        <dbReference type="HAMAP-Rule" id="MF_00176"/>
    </source>
</evidence>
<dbReference type="SUPFAM" id="SSF55681">
    <property type="entry name" value="Class II aaRS and biotin synthetases"/>
    <property type="match status" value="1"/>
</dbReference>
<comment type="caution">
    <text evidence="12">Lacks conserved residue(s) required for the propagation of feature annotation.</text>
</comment>
<feature type="coiled-coil region" evidence="13">
    <location>
        <begin position="31"/>
        <end position="96"/>
    </location>
</feature>
<dbReference type="EC" id="6.1.1.11" evidence="12"/>
<evidence type="ECO:0000259" key="14">
    <source>
        <dbReference type="PROSITE" id="PS50862"/>
    </source>
</evidence>
<feature type="binding site" evidence="12">
    <location>
        <position position="384"/>
    </location>
    <ligand>
        <name>L-serine</name>
        <dbReference type="ChEBI" id="CHEBI:33384"/>
    </ligand>
</feature>
<name>A0ABW5WYX4_9STAP</name>
<dbReference type="InterPro" id="IPR006195">
    <property type="entry name" value="aa-tRNA-synth_II"/>
</dbReference>
<evidence type="ECO:0000256" key="11">
    <source>
        <dbReference type="ARBA" id="ARBA00048823"/>
    </source>
</evidence>
<evidence type="ECO:0000256" key="10">
    <source>
        <dbReference type="ARBA" id="ARBA00047929"/>
    </source>
</evidence>
<dbReference type="GO" id="GO:0004828">
    <property type="term" value="F:serine-tRNA ligase activity"/>
    <property type="evidence" value="ECO:0007669"/>
    <property type="project" value="UniProtKB-EC"/>
</dbReference>
<comment type="domain">
    <text evidence="12">Consists of two distinct domains, a catalytic core and a N-terminal extension that is involved in tRNA binding.</text>
</comment>
<dbReference type="Gene3D" id="1.10.287.40">
    <property type="entry name" value="Serine-tRNA synthetase, tRNA binding domain"/>
    <property type="match status" value="1"/>
</dbReference>
<comment type="caution">
    <text evidence="15">The sequence shown here is derived from an EMBL/GenBank/DDBJ whole genome shotgun (WGS) entry which is preliminary data.</text>
</comment>
<feature type="binding site" evidence="12">
    <location>
        <begin position="348"/>
        <end position="351"/>
    </location>
    <ligand>
        <name>ATP</name>
        <dbReference type="ChEBI" id="CHEBI:30616"/>
    </ligand>
</feature>
<keyword evidence="13" id="KW-0175">Coiled coil</keyword>
<dbReference type="PANTHER" id="PTHR43697">
    <property type="entry name" value="SERYL-TRNA SYNTHETASE"/>
    <property type="match status" value="1"/>
</dbReference>
<comment type="subcellular location">
    <subcellularLocation>
        <location evidence="1 12">Cytoplasm</location>
    </subcellularLocation>
</comment>
<dbReference type="InterPro" id="IPR033729">
    <property type="entry name" value="SerRS_core"/>
</dbReference>
<accession>A0ABW5WYX4</accession>
<keyword evidence="8 12" id="KW-0648">Protein biosynthesis</keyword>
<dbReference type="InterPro" id="IPR015866">
    <property type="entry name" value="Ser-tRNA-synth_1_N"/>
</dbReference>
<evidence type="ECO:0000256" key="2">
    <source>
        <dbReference type="ARBA" id="ARBA00005045"/>
    </source>
</evidence>
<evidence type="ECO:0000256" key="6">
    <source>
        <dbReference type="ARBA" id="ARBA00022741"/>
    </source>
</evidence>
<reference evidence="16" key="1">
    <citation type="journal article" date="2019" name="Int. J. Syst. Evol. Microbiol.">
        <title>The Global Catalogue of Microorganisms (GCM) 10K type strain sequencing project: providing services to taxonomists for standard genome sequencing and annotation.</title>
        <authorList>
            <consortium name="The Broad Institute Genomics Platform"/>
            <consortium name="The Broad Institute Genome Sequencing Center for Infectious Disease"/>
            <person name="Wu L."/>
            <person name="Ma J."/>
        </authorList>
    </citation>
    <scope>NUCLEOTIDE SEQUENCE [LARGE SCALE GENOMIC DNA]</scope>
    <source>
        <strain evidence="16">KCTC 33575</strain>
    </source>
</reference>
<evidence type="ECO:0000256" key="3">
    <source>
        <dbReference type="ARBA" id="ARBA00010728"/>
    </source>
</evidence>
<dbReference type="PIRSF" id="PIRSF001529">
    <property type="entry name" value="Ser-tRNA-synth_IIa"/>
    <property type="match status" value="1"/>
</dbReference>
<dbReference type="Proteomes" id="UP001597519">
    <property type="component" value="Unassembled WGS sequence"/>
</dbReference>
<dbReference type="InterPro" id="IPR002314">
    <property type="entry name" value="aa-tRNA-synt_IIb"/>
</dbReference>
<keyword evidence="6 12" id="KW-0547">Nucleotide-binding</keyword>
<dbReference type="InterPro" id="IPR002317">
    <property type="entry name" value="Ser-tRNA-ligase_type_1"/>
</dbReference>
<protein>
    <recommendedName>
        <fullName evidence="12">Serine--tRNA ligase</fullName>
        <ecNumber evidence="12">6.1.1.11</ecNumber>
    </recommendedName>
    <alternativeName>
        <fullName evidence="12">Seryl-tRNA synthetase</fullName>
        <shortName evidence="12">SerRS</shortName>
    </alternativeName>
    <alternativeName>
        <fullName evidence="12">Seryl-tRNA(Ser/Sec) synthetase</fullName>
    </alternativeName>
</protein>
<dbReference type="InterPro" id="IPR010978">
    <property type="entry name" value="tRNA-bd_arm"/>
</dbReference>
<dbReference type="SUPFAM" id="SSF46589">
    <property type="entry name" value="tRNA-binding arm"/>
    <property type="match status" value="1"/>
</dbReference>
<dbReference type="Pfam" id="PF00587">
    <property type="entry name" value="tRNA-synt_2b"/>
    <property type="match status" value="1"/>
</dbReference>
<comment type="subunit">
    <text evidence="12">Homodimer. The tRNA molecule binds across the dimer.</text>
</comment>
<sequence length="425" mass="48505">MLDIKNIRQNTETVKEKVAKRGMDSGVIDEVINLDQERRELISKTEELKSKRNKVSQEIAKKKRNKEDADDVIKEMRETGDEIKAIDQRLNEVQAALTDQLSRIPNLIHDDVPEGRDDTENVEIRKTGTPRAFDFEPKAHWDILEALELADFERAAKVSGARFVYQTGDGARLERALMNFMLDVHNQNGYREMMTPQIVRKEAMYATGQLPKFEADLFKIDGMEMYTIPTSEVTLTNYYKDETLNNEVLPAKFTAQTACFRSEAGSAGRDTRGLIRLHQFNKVEMVRFERPEDSWNALDEMTNHAENILNLLEIPHRTVLLCTGDIGFGASKTYDVEVWLPSYDDYKEISSISNMTDFQARRGNIKFKRDKDAKPELVHTLNGSGLAVGRTMAAILENYQNEDGTVTVPEVLRPYMGGQSKLEQL</sequence>
<evidence type="ECO:0000256" key="9">
    <source>
        <dbReference type="ARBA" id="ARBA00023146"/>
    </source>
</evidence>
<comment type="catalytic activity">
    <reaction evidence="11 12">
        <text>tRNA(Ser) + L-serine + ATP = L-seryl-tRNA(Ser) + AMP + diphosphate + H(+)</text>
        <dbReference type="Rhea" id="RHEA:12292"/>
        <dbReference type="Rhea" id="RHEA-COMP:9669"/>
        <dbReference type="Rhea" id="RHEA-COMP:9703"/>
        <dbReference type="ChEBI" id="CHEBI:15378"/>
        <dbReference type="ChEBI" id="CHEBI:30616"/>
        <dbReference type="ChEBI" id="CHEBI:33019"/>
        <dbReference type="ChEBI" id="CHEBI:33384"/>
        <dbReference type="ChEBI" id="CHEBI:78442"/>
        <dbReference type="ChEBI" id="CHEBI:78533"/>
        <dbReference type="ChEBI" id="CHEBI:456215"/>
        <dbReference type="EC" id="6.1.1.11"/>
    </reaction>
</comment>
<dbReference type="RefSeq" id="WP_377774730.1">
    <property type="nucleotide sequence ID" value="NZ_JBHUOQ010000004.1"/>
</dbReference>
<feature type="domain" description="Aminoacyl-transfer RNA synthetases class-II family profile" evidence="14">
    <location>
        <begin position="172"/>
        <end position="409"/>
    </location>
</feature>
<keyword evidence="4 12" id="KW-0963">Cytoplasm</keyword>
<keyword evidence="9 12" id="KW-0030">Aminoacyl-tRNA synthetase</keyword>
<dbReference type="Gene3D" id="3.30.930.10">
    <property type="entry name" value="Bira Bifunctional Protein, Domain 2"/>
    <property type="match status" value="1"/>
</dbReference>
<evidence type="ECO:0000256" key="7">
    <source>
        <dbReference type="ARBA" id="ARBA00022840"/>
    </source>
</evidence>
<feature type="binding site" evidence="12">
    <location>
        <begin position="230"/>
        <end position="232"/>
    </location>
    <ligand>
        <name>L-serine</name>
        <dbReference type="ChEBI" id="CHEBI:33384"/>
    </ligand>
</feature>
<comment type="function">
    <text evidence="12">Catalyzes the attachment of serine to tRNA(Ser). Is also able to aminoacylate tRNA(Sec) with serine, to form the misacylated tRNA L-seryl-tRNA(Sec), which will be further converted into selenocysteinyl-tRNA(Sec).</text>
</comment>
<comment type="pathway">
    <text evidence="2 12">Aminoacyl-tRNA biosynthesis; selenocysteinyl-tRNA(Sec) biosynthesis; L-seryl-tRNA(Sec) from L-serine and tRNA(Sec): step 1/1.</text>
</comment>
<evidence type="ECO:0000256" key="8">
    <source>
        <dbReference type="ARBA" id="ARBA00022917"/>
    </source>
</evidence>
<dbReference type="InterPro" id="IPR045864">
    <property type="entry name" value="aa-tRNA-synth_II/BPL/LPL"/>
</dbReference>
<dbReference type="CDD" id="cd00770">
    <property type="entry name" value="SerRS_core"/>
    <property type="match status" value="1"/>
</dbReference>